<dbReference type="Pfam" id="PF12146">
    <property type="entry name" value="Hydrolase_4"/>
    <property type="match status" value="1"/>
</dbReference>
<name>A0A7J6MAF8_PERCH</name>
<keyword evidence="3" id="KW-1185">Reference proteome</keyword>
<protein>
    <submittedName>
        <fullName evidence="2">Carnosine synthase 1</fullName>
    </submittedName>
</protein>
<organism evidence="2 3">
    <name type="scientific">Perkinsus chesapeaki</name>
    <name type="common">Clam parasite</name>
    <name type="synonym">Perkinsus andrewsi</name>
    <dbReference type="NCBI Taxonomy" id="330153"/>
    <lineage>
        <taxon>Eukaryota</taxon>
        <taxon>Sar</taxon>
        <taxon>Alveolata</taxon>
        <taxon>Perkinsozoa</taxon>
        <taxon>Perkinsea</taxon>
        <taxon>Perkinsida</taxon>
        <taxon>Perkinsidae</taxon>
        <taxon>Perkinsus</taxon>
    </lineage>
</organism>
<dbReference type="InterPro" id="IPR022742">
    <property type="entry name" value="Hydrolase_4"/>
</dbReference>
<proteinExistence type="predicted"/>
<evidence type="ECO:0000313" key="2">
    <source>
        <dbReference type="EMBL" id="KAF4668356.1"/>
    </source>
</evidence>
<dbReference type="Gene3D" id="3.30.470.20">
    <property type="entry name" value="ATP-grasp fold, B domain"/>
    <property type="match status" value="1"/>
</dbReference>
<reference evidence="2 3" key="1">
    <citation type="submission" date="2020-04" db="EMBL/GenBank/DDBJ databases">
        <title>Perkinsus chesapeaki whole genome sequence.</title>
        <authorList>
            <person name="Bogema D.R."/>
        </authorList>
    </citation>
    <scope>NUCLEOTIDE SEQUENCE [LARGE SCALE GENOMIC DNA]</scope>
    <source>
        <strain evidence="2">ATCC PRA-425</strain>
    </source>
</reference>
<dbReference type="Proteomes" id="UP000591131">
    <property type="component" value="Unassembled WGS sequence"/>
</dbReference>
<comment type="caution">
    <text evidence="2">The sequence shown here is derived from an EMBL/GenBank/DDBJ whole genome shotgun (WGS) entry which is preliminary data.</text>
</comment>
<dbReference type="AlphaFoldDB" id="A0A7J6MAF8"/>
<gene>
    <name evidence="2" type="primary">CARNS1_3</name>
    <name evidence="2" type="ORF">FOL47_003061</name>
</gene>
<dbReference type="OrthoDB" id="434648at2759"/>
<dbReference type="SUPFAM" id="SSF56059">
    <property type="entry name" value="Glutathione synthetase ATP-binding domain-like"/>
    <property type="match status" value="1"/>
</dbReference>
<dbReference type="InterPro" id="IPR029058">
    <property type="entry name" value="AB_hydrolase_fold"/>
</dbReference>
<evidence type="ECO:0000313" key="3">
    <source>
        <dbReference type="Proteomes" id="UP000591131"/>
    </source>
</evidence>
<evidence type="ECO:0000259" key="1">
    <source>
        <dbReference type="Pfam" id="PF12146"/>
    </source>
</evidence>
<dbReference type="SUPFAM" id="SSF53474">
    <property type="entry name" value="alpha/beta-Hydrolases"/>
    <property type="match status" value="1"/>
</dbReference>
<accession>A0A7J6MAF8</accession>
<dbReference type="Gene3D" id="3.40.50.1820">
    <property type="entry name" value="alpha/beta hydrolase"/>
    <property type="match status" value="1"/>
</dbReference>
<feature type="domain" description="Serine aminopeptidase S33" evidence="1">
    <location>
        <begin position="40"/>
        <end position="144"/>
    </location>
</feature>
<dbReference type="EMBL" id="JAAPAO010000192">
    <property type="protein sequence ID" value="KAF4668356.1"/>
    <property type="molecule type" value="Genomic_DNA"/>
</dbReference>
<sequence length="288" mass="31159">MGEPRLEPVRGSEVIIADDGYKLFLRNWRDPGRSSGKGIIVFLVHGMAEHSERYDELAGGLVSALPSGSIVYAHDQRGHERTAAELGGGLASLGEVSCPQSSDPISVLAGDLVLLVKTKVPADTEYCLVGHSMGSIIVRLALVELVKQVTQYDNDSDNSEAASRGVKANEVISLDMVLEEYLDGDEVDIDVIMDGAHEAKCAVAYGFALNKKSGVVKNIDFIERHMDSPKIIELQPLVKGGEHIVGPQEGMPTWLAEIVVEDKTSEKAKDECQRLMEVIADECADSLM</sequence>